<name>A0ABU5CQ08_9BACI</name>
<dbReference type="Proteomes" id="UP001275315">
    <property type="component" value="Unassembled WGS sequence"/>
</dbReference>
<sequence length="29" mass="3021">MAIAFSALSVASFGFFSVATIIDVIKNSL</sequence>
<dbReference type="Pfam" id="PF10958">
    <property type="entry name" value="DUF2759"/>
    <property type="match status" value="1"/>
</dbReference>
<dbReference type="EMBL" id="JAWDIQ010000001">
    <property type="protein sequence ID" value="MDY0408437.1"/>
    <property type="molecule type" value="Genomic_DNA"/>
</dbReference>
<gene>
    <name evidence="1" type="ORF">RWD45_07525</name>
</gene>
<evidence type="ECO:0000313" key="2">
    <source>
        <dbReference type="Proteomes" id="UP001275315"/>
    </source>
</evidence>
<organism evidence="1 2">
    <name type="scientific">Paracerasibacillus soli</name>
    <dbReference type="NCBI Taxonomy" id="480284"/>
    <lineage>
        <taxon>Bacteria</taxon>
        <taxon>Bacillati</taxon>
        <taxon>Bacillota</taxon>
        <taxon>Bacilli</taxon>
        <taxon>Bacillales</taxon>
        <taxon>Bacillaceae</taxon>
        <taxon>Paracerasibacillus</taxon>
    </lineage>
</organism>
<protein>
    <submittedName>
        <fullName evidence="1">DUF2759 family protein</fullName>
    </submittedName>
</protein>
<accession>A0ABU5CQ08</accession>
<comment type="caution">
    <text evidence="1">The sequence shown here is derived from an EMBL/GenBank/DDBJ whole genome shotgun (WGS) entry which is preliminary data.</text>
</comment>
<proteinExistence type="predicted"/>
<dbReference type="RefSeq" id="WP_320379171.1">
    <property type="nucleotide sequence ID" value="NZ_JAWDIQ010000001.1"/>
</dbReference>
<evidence type="ECO:0000313" key="1">
    <source>
        <dbReference type="EMBL" id="MDY0408437.1"/>
    </source>
</evidence>
<keyword evidence="2" id="KW-1185">Reference proteome</keyword>
<reference evidence="1 2" key="1">
    <citation type="submission" date="2023-10" db="EMBL/GenBank/DDBJ databases">
        <title>Virgibacillus soli CC-YMP-6 genome.</title>
        <authorList>
            <person name="Miliotis G."/>
            <person name="Sengupta P."/>
            <person name="Hameed A."/>
            <person name="Chuvochina M."/>
            <person name="Mcdonagh F."/>
            <person name="Simpson A.C."/>
            <person name="Singh N.K."/>
            <person name="Rekha P.D."/>
            <person name="Raman K."/>
            <person name="Hugenholtz P."/>
            <person name="Venkateswaran K."/>
        </authorList>
    </citation>
    <scope>NUCLEOTIDE SEQUENCE [LARGE SCALE GENOMIC DNA]</scope>
    <source>
        <strain evidence="1 2">CC-YMP-6</strain>
    </source>
</reference>
<dbReference type="InterPro" id="IPR024490">
    <property type="entry name" value="DUF2759"/>
</dbReference>